<organism evidence="4">
    <name type="scientific">marine metagenome</name>
    <dbReference type="NCBI Taxonomy" id="408172"/>
    <lineage>
        <taxon>unclassified sequences</taxon>
        <taxon>metagenomes</taxon>
        <taxon>ecological metagenomes</taxon>
    </lineage>
</organism>
<evidence type="ECO:0000313" key="4">
    <source>
        <dbReference type="EMBL" id="SVB72211.1"/>
    </source>
</evidence>
<keyword evidence="3" id="KW-0233">DNA recombination</keyword>
<evidence type="ECO:0008006" key="5">
    <source>
        <dbReference type="Google" id="ProtNLM"/>
    </source>
</evidence>
<dbReference type="PANTHER" id="PTHR33217:SF9">
    <property type="entry name" value="MUTATOR FAMILY TRANSPOSASE"/>
    <property type="match status" value="1"/>
</dbReference>
<dbReference type="GO" id="GO:0004803">
    <property type="term" value="F:transposase activity"/>
    <property type="evidence" value="ECO:0007669"/>
    <property type="project" value="InterPro"/>
</dbReference>
<evidence type="ECO:0000256" key="1">
    <source>
        <dbReference type="ARBA" id="ARBA00022578"/>
    </source>
</evidence>
<dbReference type="Pfam" id="PF00872">
    <property type="entry name" value="Transposase_mut"/>
    <property type="match status" value="1"/>
</dbReference>
<keyword evidence="1" id="KW-0815">Transposition</keyword>
<evidence type="ECO:0000256" key="3">
    <source>
        <dbReference type="ARBA" id="ARBA00023172"/>
    </source>
</evidence>
<sequence length="177" mass="20448">MGFWKALMQVYPSTRHQRCWVHKTRNILNKLPKSLQAHAKEQTHAIWMAPTREEAEAAFDHFIATYDAKYPKAVACLTKDREELLVFYDFPGEHWRHLRTTNPIESTFATIRLRTAKTRGCLSRKTALAMVYKLALSAQRGWRRLNRSELLTDVVGGVTFKDGVRNAKDIMQTEEAA</sequence>
<proteinExistence type="predicted"/>
<dbReference type="EMBL" id="UINC01054467">
    <property type="protein sequence ID" value="SVB72211.1"/>
    <property type="molecule type" value="Genomic_DNA"/>
</dbReference>
<gene>
    <name evidence="4" type="ORF">METZ01_LOCUS225065</name>
</gene>
<dbReference type="PANTHER" id="PTHR33217">
    <property type="entry name" value="TRANSPOSASE FOR INSERTION SEQUENCE ELEMENT IS1081"/>
    <property type="match status" value="1"/>
</dbReference>
<dbReference type="GO" id="GO:0003677">
    <property type="term" value="F:DNA binding"/>
    <property type="evidence" value="ECO:0007669"/>
    <property type="project" value="UniProtKB-KW"/>
</dbReference>
<dbReference type="InterPro" id="IPR001207">
    <property type="entry name" value="Transposase_mutator"/>
</dbReference>
<keyword evidence="2" id="KW-0238">DNA-binding</keyword>
<protein>
    <recommendedName>
        <fullName evidence="5">Mutator family transposase</fullName>
    </recommendedName>
</protein>
<dbReference type="AlphaFoldDB" id="A0A382GDG4"/>
<accession>A0A382GDG4</accession>
<reference evidence="4" key="1">
    <citation type="submission" date="2018-05" db="EMBL/GenBank/DDBJ databases">
        <authorList>
            <person name="Lanie J.A."/>
            <person name="Ng W.-L."/>
            <person name="Kazmierczak K.M."/>
            <person name="Andrzejewski T.M."/>
            <person name="Davidsen T.M."/>
            <person name="Wayne K.J."/>
            <person name="Tettelin H."/>
            <person name="Glass J.I."/>
            <person name="Rusch D."/>
            <person name="Podicherti R."/>
            <person name="Tsui H.-C.T."/>
            <person name="Winkler M.E."/>
        </authorList>
    </citation>
    <scope>NUCLEOTIDE SEQUENCE</scope>
</reference>
<dbReference type="GO" id="GO:0006313">
    <property type="term" value="P:DNA transposition"/>
    <property type="evidence" value="ECO:0007669"/>
    <property type="project" value="InterPro"/>
</dbReference>
<name>A0A382GDG4_9ZZZZ</name>
<evidence type="ECO:0000256" key="2">
    <source>
        <dbReference type="ARBA" id="ARBA00023125"/>
    </source>
</evidence>